<evidence type="ECO:0000313" key="2">
    <source>
        <dbReference type="EMBL" id="KAB2584434.1"/>
    </source>
</evidence>
<gene>
    <name evidence="2" type="ORF">BS297_15520</name>
    <name evidence="3" type="ORF">I3517_12275</name>
    <name evidence="4" type="ORF">QIE55_19275</name>
</gene>
<evidence type="ECO:0000256" key="1">
    <source>
        <dbReference type="ARBA" id="ARBA00023002"/>
    </source>
</evidence>
<sequence length="260" mass="27669">MTALLEDRVVVISGVGPALGRALALRCASAGASLVLAARTQSRLDDVAKEIVDAGGRAVTVATDITDQASAENLVAESIAAYGKVDTLINNAFSIPSMKPLARTDYQHIRDSIELTVLGALRLTQLFTPALAESDGSVVNINSMVLRHSQERYGSYKMAKSALLAMSQSLATELGPQGIRVNSIAPGYIWGDTLKGYFAHQAEKFGMTVEQIYEHTASNTDLKRLPTTDEVSDAAIFLASPMASAITGQCIDVNCGEFHH</sequence>
<dbReference type="InterPro" id="IPR002347">
    <property type="entry name" value="SDR_fam"/>
</dbReference>
<dbReference type="OrthoDB" id="9803333at2"/>
<dbReference type="CDD" id="cd05233">
    <property type="entry name" value="SDR_c"/>
    <property type="match status" value="1"/>
</dbReference>
<proteinExistence type="predicted"/>
<dbReference type="Proteomes" id="UP001230933">
    <property type="component" value="Chromosome"/>
</dbReference>
<dbReference type="PRINTS" id="PR00080">
    <property type="entry name" value="SDRFAMILY"/>
</dbReference>
<dbReference type="RefSeq" id="WP_007726165.1">
    <property type="nucleotide sequence ID" value="NZ_AP018733.1"/>
</dbReference>
<organism evidence="3 6">
    <name type="scientific">Rhodococcus erythropolis</name>
    <name type="common">Arthrobacter picolinophilus</name>
    <dbReference type="NCBI Taxonomy" id="1833"/>
    <lineage>
        <taxon>Bacteria</taxon>
        <taxon>Bacillati</taxon>
        <taxon>Actinomycetota</taxon>
        <taxon>Actinomycetes</taxon>
        <taxon>Mycobacteriales</taxon>
        <taxon>Nocardiaceae</taxon>
        <taxon>Rhodococcus</taxon>
        <taxon>Rhodococcus erythropolis group</taxon>
    </lineage>
</organism>
<evidence type="ECO:0000313" key="6">
    <source>
        <dbReference type="Proteomes" id="UP000627573"/>
    </source>
</evidence>
<dbReference type="InterPro" id="IPR036291">
    <property type="entry name" value="NAD(P)-bd_dom_sf"/>
</dbReference>
<dbReference type="AlphaFoldDB" id="A0A0C2WCB0"/>
<dbReference type="Proteomes" id="UP000325576">
    <property type="component" value="Unassembled WGS sequence"/>
</dbReference>
<dbReference type="EMBL" id="JAECSB010000036">
    <property type="protein sequence ID" value="MBH5143397.1"/>
    <property type="molecule type" value="Genomic_DNA"/>
</dbReference>
<dbReference type="EMBL" id="MRBO01000441">
    <property type="protein sequence ID" value="KAB2584434.1"/>
    <property type="molecule type" value="Genomic_DNA"/>
</dbReference>
<dbReference type="PANTHER" id="PTHR43975">
    <property type="entry name" value="ZGC:101858"/>
    <property type="match status" value="1"/>
</dbReference>
<keyword evidence="1" id="KW-0560">Oxidoreductase</keyword>
<evidence type="ECO:0000313" key="4">
    <source>
        <dbReference type="EMBL" id="WGV47683.2"/>
    </source>
</evidence>
<dbReference type="PANTHER" id="PTHR43975:SF2">
    <property type="entry name" value="EG:BACR7A4.14 PROTEIN-RELATED"/>
    <property type="match status" value="1"/>
</dbReference>
<dbReference type="Gene3D" id="3.40.50.720">
    <property type="entry name" value="NAD(P)-binding Rossmann-like Domain"/>
    <property type="match status" value="1"/>
</dbReference>
<dbReference type="FunFam" id="3.40.50.720:FF:000084">
    <property type="entry name" value="Short-chain dehydrogenase reductase"/>
    <property type="match status" value="1"/>
</dbReference>
<accession>A0A0C2WCB0</accession>
<dbReference type="GeneID" id="57486148"/>
<dbReference type="PRINTS" id="PR00081">
    <property type="entry name" value="GDHRDH"/>
</dbReference>
<dbReference type="NCBIfam" id="NF005909">
    <property type="entry name" value="PRK07890.1"/>
    <property type="match status" value="1"/>
</dbReference>
<reference evidence="3 6" key="2">
    <citation type="submission" date="2020-12" db="EMBL/GenBank/DDBJ databases">
        <title>Draft genome sequence of furan degrading bacterial strain FUR100.</title>
        <authorList>
            <person name="Woiski C."/>
        </authorList>
    </citation>
    <scope>NUCLEOTIDE SEQUENCE [LARGE SCALE GENOMIC DNA]</scope>
    <source>
        <strain evidence="3 6">FUR100</strain>
    </source>
</reference>
<dbReference type="SUPFAM" id="SSF51735">
    <property type="entry name" value="NAD(P)-binding Rossmann-fold domains"/>
    <property type="match status" value="1"/>
</dbReference>
<dbReference type="OMA" id="DVNCGEF"/>
<dbReference type="EMBL" id="CP124545">
    <property type="protein sequence ID" value="WGV47683.2"/>
    <property type="molecule type" value="Genomic_DNA"/>
</dbReference>
<reference evidence="4" key="3">
    <citation type="submission" date="2023-08" db="EMBL/GenBank/DDBJ databases">
        <title>Isolation and Characterization of Rhodococcus erythropolis MGMM8.</title>
        <authorList>
            <person name="Diabankana R.G.C."/>
            <person name="Afordoanyi D.M."/>
            <person name="Validov S.Z."/>
        </authorList>
    </citation>
    <scope>NUCLEOTIDE SEQUENCE</scope>
    <source>
        <strain evidence="4">MGMM8</strain>
    </source>
</reference>
<evidence type="ECO:0000313" key="5">
    <source>
        <dbReference type="Proteomes" id="UP000325576"/>
    </source>
</evidence>
<protein>
    <submittedName>
        <fullName evidence="3">SDR family oxidoreductase</fullName>
    </submittedName>
    <submittedName>
        <fullName evidence="2">Short-chain dehydrogenase</fullName>
    </submittedName>
</protein>
<dbReference type="Proteomes" id="UP000627573">
    <property type="component" value="Unassembled WGS sequence"/>
</dbReference>
<evidence type="ECO:0000313" key="3">
    <source>
        <dbReference type="EMBL" id="MBH5143397.1"/>
    </source>
</evidence>
<name>A0A0C2WCB0_RHOER</name>
<reference evidence="2 5" key="1">
    <citation type="journal article" date="2017" name="Poromechanics V (2013)">
        <title>Genomic Characterization of the Arsenic-Tolerant Actinobacterium, &lt;i&gt;Rhodococcus erythropolis&lt;/i&gt; S43.</title>
        <authorList>
            <person name="Retamal-Morales G."/>
            <person name="Mehnert M."/>
            <person name="Schwabe R."/>
            <person name="Tischler D."/>
            <person name="Schloemann M."/>
            <person name="Levican G.J."/>
        </authorList>
    </citation>
    <scope>NUCLEOTIDE SEQUENCE [LARGE SCALE GENOMIC DNA]</scope>
    <source>
        <strain evidence="2 5">S43</strain>
    </source>
</reference>
<dbReference type="Pfam" id="PF13561">
    <property type="entry name" value="adh_short_C2"/>
    <property type="match status" value="1"/>
</dbReference>
<dbReference type="STRING" id="1833.XU06_18485"/>
<dbReference type="GO" id="GO:0016491">
    <property type="term" value="F:oxidoreductase activity"/>
    <property type="evidence" value="ECO:0007669"/>
    <property type="project" value="UniProtKB-KW"/>
</dbReference>
<keyword evidence="6" id="KW-1185">Reference proteome</keyword>